<evidence type="ECO:0000313" key="3">
    <source>
        <dbReference type="Proteomes" id="UP001279734"/>
    </source>
</evidence>
<keyword evidence="3" id="KW-1185">Reference proteome</keyword>
<feature type="compositionally biased region" description="Basic residues" evidence="1">
    <location>
        <begin position="1"/>
        <end position="23"/>
    </location>
</feature>
<name>A0AAD3Y584_NEPGR</name>
<organism evidence="2 3">
    <name type="scientific">Nepenthes gracilis</name>
    <name type="common">Slender pitcher plant</name>
    <dbReference type="NCBI Taxonomy" id="150966"/>
    <lineage>
        <taxon>Eukaryota</taxon>
        <taxon>Viridiplantae</taxon>
        <taxon>Streptophyta</taxon>
        <taxon>Embryophyta</taxon>
        <taxon>Tracheophyta</taxon>
        <taxon>Spermatophyta</taxon>
        <taxon>Magnoliopsida</taxon>
        <taxon>eudicotyledons</taxon>
        <taxon>Gunneridae</taxon>
        <taxon>Pentapetalae</taxon>
        <taxon>Caryophyllales</taxon>
        <taxon>Nepenthaceae</taxon>
        <taxon>Nepenthes</taxon>
    </lineage>
</organism>
<feature type="region of interest" description="Disordered" evidence="1">
    <location>
        <begin position="58"/>
        <end position="81"/>
    </location>
</feature>
<evidence type="ECO:0000256" key="1">
    <source>
        <dbReference type="SAM" id="MobiDB-lite"/>
    </source>
</evidence>
<protein>
    <submittedName>
        <fullName evidence="2">Uncharacterized protein</fullName>
    </submittedName>
</protein>
<comment type="caution">
    <text evidence="2">The sequence shown here is derived from an EMBL/GenBank/DDBJ whole genome shotgun (WGS) entry which is preliminary data.</text>
</comment>
<feature type="region of interest" description="Disordered" evidence="1">
    <location>
        <begin position="1"/>
        <end position="38"/>
    </location>
</feature>
<dbReference type="EMBL" id="BSYO01000033">
    <property type="protein sequence ID" value="GMH27975.1"/>
    <property type="molecule type" value="Genomic_DNA"/>
</dbReference>
<sequence>MTPPRRPPRNPPKCRKLMRRNRDRNRNSRVSSAISQSIHRRDLTATRVFSLEESDATTSDFPAVAGGSQAQWPSSPPPVAAEPFCEPNLTVQFDDSMEIWYRILTRGGELEDLLA</sequence>
<dbReference type="Proteomes" id="UP001279734">
    <property type="component" value="Unassembled WGS sequence"/>
</dbReference>
<dbReference type="AlphaFoldDB" id="A0AAD3Y584"/>
<evidence type="ECO:0000313" key="2">
    <source>
        <dbReference type="EMBL" id="GMH27975.1"/>
    </source>
</evidence>
<gene>
    <name evidence="2" type="ORF">Nepgr_029818</name>
</gene>
<reference evidence="2" key="1">
    <citation type="submission" date="2023-05" db="EMBL/GenBank/DDBJ databases">
        <title>Nepenthes gracilis genome sequencing.</title>
        <authorList>
            <person name="Fukushima K."/>
        </authorList>
    </citation>
    <scope>NUCLEOTIDE SEQUENCE</scope>
    <source>
        <strain evidence="2">SING2019-196</strain>
    </source>
</reference>
<proteinExistence type="predicted"/>
<accession>A0AAD3Y584</accession>